<dbReference type="InterPro" id="IPR036859">
    <property type="entry name" value="CAP-Gly_dom_sf"/>
</dbReference>
<protein>
    <recommendedName>
        <fullName evidence="6">CAP-Gly domain-containing protein</fullName>
    </recommendedName>
</protein>
<dbReference type="SMART" id="SM01052">
    <property type="entry name" value="CAP_GLY"/>
    <property type="match status" value="1"/>
</dbReference>
<comment type="similarity">
    <text evidence="4">Belongs to the TBCB family.</text>
</comment>
<sequence>MSQIISLGLSPIVILFVNSSNATSERRFDRGYTIATLKERLEPIVGVSAATMTLKLLSSTDELIAVLNDDEKMLGYYPVEDYMRLVVTDRNPHKGSDFSDVSKVQKLELDDKEYDKMRGTVREFKRMNKVGRFAEPKADDAAAAELASNEFQQEASTISVGDRFQVKLADGSSLQKRGVVMFVGKTDFKPGFWVGVEYDEPVGKHDGSMHGVSYFTAKPGHGVFLRPDKIEVGDFPEEDLFADDDEF</sequence>
<evidence type="ECO:0000256" key="1">
    <source>
        <dbReference type="ARBA" id="ARBA00004496"/>
    </source>
</evidence>
<dbReference type="InterPro" id="IPR045172">
    <property type="entry name" value="TBCB_Ubl"/>
</dbReference>
<dbReference type="Proteomes" id="UP001648503">
    <property type="component" value="Unassembled WGS sequence"/>
</dbReference>
<dbReference type="SUPFAM" id="SSF54236">
    <property type="entry name" value="Ubiquitin-like"/>
    <property type="match status" value="1"/>
</dbReference>
<evidence type="ECO:0000256" key="4">
    <source>
        <dbReference type="ARBA" id="ARBA00025779"/>
    </source>
</evidence>
<reference evidence="7 8" key="1">
    <citation type="submission" date="2021-02" db="EMBL/GenBank/DDBJ databases">
        <title>Variation within the Batrachochytrium salamandrivorans European outbreak.</title>
        <authorList>
            <person name="Kelly M."/>
            <person name="Pasmans F."/>
            <person name="Shea T.P."/>
            <person name="Munoz J.F."/>
            <person name="Carranza S."/>
            <person name="Cuomo C.A."/>
            <person name="Martel A."/>
        </authorList>
    </citation>
    <scope>NUCLEOTIDE SEQUENCE [LARGE SCALE GENOMIC DNA]</scope>
    <source>
        <strain evidence="7 8">AMFP18/2</strain>
    </source>
</reference>
<keyword evidence="5" id="KW-0732">Signal</keyword>
<proteinExistence type="inferred from homology"/>
<dbReference type="PROSITE" id="PS50245">
    <property type="entry name" value="CAP_GLY_2"/>
    <property type="match status" value="1"/>
</dbReference>
<dbReference type="PANTHER" id="PTHR18916">
    <property type="entry name" value="DYNACTIN 1-RELATED MICROTUBULE-BINDING"/>
    <property type="match status" value="1"/>
</dbReference>
<evidence type="ECO:0000313" key="8">
    <source>
        <dbReference type="Proteomes" id="UP001648503"/>
    </source>
</evidence>
<dbReference type="EMBL" id="JAFCIX010000438">
    <property type="protein sequence ID" value="KAH6589977.1"/>
    <property type="molecule type" value="Genomic_DNA"/>
</dbReference>
<feature type="domain" description="CAP-Gly" evidence="6">
    <location>
        <begin position="184"/>
        <end position="226"/>
    </location>
</feature>
<name>A0ABQ8F0K1_9FUNG</name>
<dbReference type="SUPFAM" id="SSF74924">
    <property type="entry name" value="Cap-Gly domain"/>
    <property type="match status" value="1"/>
</dbReference>
<evidence type="ECO:0000256" key="3">
    <source>
        <dbReference type="ARBA" id="ARBA00023186"/>
    </source>
</evidence>
<evidence type="ECO:0000256" key="5">
    <source>
        <dbReference type="SAM" id="SignalP"/>
    </source>
</evidence>
<evidence type="ECO:0000259" key="6">
    <source>
        <dbReference type="PROSITE" id="PS50245"/>
    </source>
</evidence>
<organism evidence="7 8">
    <name type="scientific">Batrachochytrium salamandrivorans</name>
    <dbReference type="NCBI Taxonomy" id="1357716"/>
    <lineage>
        <taxon>Eukaryota</taxon>
        <taxon>Fungi</taxon>
        <taxon>Fungi incertae sedis</taxon>
        <taxon>Chytridiomycota</taxon>
        <taxon>Chytridiomycota incertae sedis</taxon>
        <taxon>Chytridiomycetes</taxon>
        <taxon>Rhizophydiales</taxon>
        <taxon>Rhizophydiales incertae sedis</taxon>
        <taxon>Batrachochytrium</taxon>
    </lineage>
</organism>
<dbReference type="InterPro" id="IPR029071">
    <property type="entry name" value="Ubiquitin-like_domsf"/>
</dbReference>
<dbReference type="InterPro" id="IPR000938">
    <property type="entry name" value="CAP-Gly_domain"/>
</dbReference>
<evidence type="ECO:0000313" key="7">
    <source>
        <dbReference type="EMBL" id="KAH6589977.1"/>
    </source>
</evidence>
<dbReference type="Gene3D" id="3.10.20.90">
    <property type="entry name" value="Phosphatidylinositol 3-kinase Catalytic Subunit, Chain A, domain 1"/>
    <property type="match status" value="1"/>
</dbReference>
<dbReference type="PANTHER" id="PTHR18916:SF85">
    <property type="entry name" value="TUBULIN-FOLDING COFACTOR B"/>
    <property type="match status" value="1"/>
</dbReference>
<feature type="signal peptide" evidence="5">
    <location>
        <begin position="1"/>
        <end position="22"/>
    </location>
</feature>
<dbReference type="Pfam" id="PF01302">
    <property type="entry name" value="CAP_GLY"/>
    <property type="match status" value="1"/>
</dbReference>
<dbReference type="CDD" id="cd01789">
    <property type="entry name" value="Ubl_TBCB"/>
    <property type="match status" value="1"/>
</dbReference>
<gene>
    <name evidence="7" type="ORF">BASA50_009678</name>
</gene>
<keyword evidence="8" id="KW-1185">Reference proteome</keyword>
<keyword evidence="2" id="KW-0963">Cytoplasm</keyword>
<dbReference type="Pfam" id="PF14560">
    <property type="entry name" value="Ubiquitin_2"/>
    <property type="match status" value="1"/>
</dbReference>
<dbReference type="InterPro" id="IPR000626">
    <property type="entry name" value="Ubiquitin-like_dom"/>
</dbReference>
<evidence type="ECO:0000256" key="2">
    <source>
        <dbReference type="ARBA" id="ARBA00022490"/>
    </source>
</evidence>
<keyword evidence="3" id="KW-0143">Chaperone</keyword>
<comment type="caution">
    <text evidence="7">The sequence shown here is derived from an EMBL/GenBank/DDBJ whole genome shotgun (WGS) entry which is preliminary data.</text>
</comment>
<dbReference type="Gene3D" id="2.30.30.190">
    <property type="entry name" value="CAP Gly-rich-like domain"/>
    <property type="match status" value="1"/>
</dbReference>
<comment type="subcellular location">
    <subcellularLocation>
        <location evidence="1">Cytoplasm</location>
    </subcellularLocation>
</comment>
<dbReference type="PROSITE" id="PS00845">
    <property type="entry name" value="CAP_GLY_1"/>
    <property type="match status" value="1"/>
</dbReference>
<feature type="chain" id="PRO_5046420776" description="CAP-Gly domain-containing protein" evidence="5">
    <location>
        <begin position="23"/>
        <end position="247"/>
    </location>
</feature>
<accession>A0ABQ8F0K1</accession>